<protein>
    <submittedName>
        <fullName evidence="1">Uncharacterized protein</fullName>
    </submittedName>
</protein>
<organism evidence="1 2">
    <name type="scientific">Opisthorchis viverrini</name>
    <name type="common">Southeast Asian liver fluke</name>
    <dbReference type="NCBI Taxonomy" id="6198"/>
    <lineage>
        <taxon>Eukaryota</taxon>
        <taxon>Metazoa</taxon>
        <taxon>Spiralia</taxon>
        <taxon>Lophotrochozoa</taxon>
        <taxon>Platyhelminthes</taxon>
        <taxon>Trematoda</taxon>
        <taxon>Digenea</taxon>
        <taxon>Opisthorchiida</taxon>
        <taxon>Opisthorchiata</taxon>
        <taxon>Opisthorchiidae</taxon>
        <taxon>Opisthorchis</taxon>
    </lineage>
</organism>
<keyword evidence="2" id="KW-1185">Reference proteome</keyword>
<sequence>MVDDRTWSSPQNPNLLPTREGQITVDQCKEMSLRCSQPRDKDALSNQCFPSEKSFRRIRWSSVDVQQWCCSQDRKTDTYNLWSSMAGCSQNTTYFDQEMRVCHQMIRAANQMS</sequence>
<reference evidence="1 2" key="1">
    <citation type="submission" date="2013-11" db="EMBL/GenBank/DDBJ databases">
        <title>Opisthorchis viverrini - life in the bile duct.</title>
        <authorList>
            <person name="Young N.D."/>
            <person name="Nagarajan N."/>
            <person name="Lin S.J."/>
            <person name="Korhonen P.K."/>
            <person name="Jex A.R."/>
            <person name="Hall R.S."/>
            <person name="Safavi-Hemami H."/>
            <person name="Kaewkong W."/>
            <person name="Bertrand D."/>
            <person name="Gao S."/>
            <person name="Seet Q."/>
            <person name="Wongkham S."/>
            <person name="Teh B.T."/>
            <person name="Wongkham C."/>
            <person name="Intapan P.M."/>
            <person name="Maleewong W."/>
            <person name="Yang X."/>
            <person name="Hu M."/>
            <person name="Wang Z."/>
            <person name="Hofmann A."/>
            <person name="Sternberg P.W."/>
            <person name="Tan P."/>
            <person name="Wang J."/>
            <person name="Gasser R.B."/>
        </authorList>
    </citation>
    <scope>NUCLEOTIDE SEQUENCE [LARGE SCALE GENOMIC DNA]</scope>
</reference>
<name>A0A074Z2P9_OPIVI</name>
<dbReference type="KEGG" id="ovi:T265_11522"/>
<proteinExistence type="predicted"/>
<dbReference type="RefSeq" id="XP_009176464.1">
    <property type="nucleotide sequence ID" value="XM_009178200.1"/>
</dbReference>
<evidence type="ECO:0000313" key="1">
    <source>
        <dbReference type="EMBL" id="KER19787.1"/>
    </source>
</evidence>
<dbReference type="EMBL" id="KL597139">
    <property type="protein sequence ID" value="KER19787.1"/>
    <property type="molecule type" value="Genomic_DNA"/>
</dbReference>
<gene>
    <name evidence="1" type="ORF">T265_11522</name>
</gene>
<dbReference type="AlphaFoldDB" id="A0A074Z2P9"/>
<dbReference type="GeneID" id="20325690"/>
<dbReference type="CTD" id="20325690"/>
<accession>A0A074Z2P9</accession>
<dbReference type="Proteomes" id="UP000054324">
    <property type="component" value="Unassembled WGS sequence"/>
</dbReference>
<evidence type="ECO:0000313" key="2">
    <source>
        <dbReference type="Proteomes" id="UP000054324"/>
    </source>
</evidence>